<evidence type="ECO:0000313" key="3">
    <source>
        <dbReference type="EMBL" id="WZW98029.1"/>
    </source>
</evidence>
<gene>
    <name evidence="3" type="ORF">PCC79_14190</name>
</gene>
<dbReference type="Proteomes" id="UP001434337">
    <property type="component" value="Chromosome"/>
</dbReference>
<evidence type="ECO:0000256" key="1">
    <source>
        <dbReference type="ARBA" id="ARBA00006845"/>
    </source>
</evidence>
<evidence type="ECO:0000313" key="4">
    <source>
        <dbReference type="Proteomes" id="UP001434337"/>
    </source>
</evidence>
<sequence length="125" mass="13536">MNATFAPGMYVTTASAESVAGDWRLAGWTARVVHVDTDEEGKRARRAALVEVGRSLRFGDSFGANLDALEDSLRDLTEPTVLVWARGGAFADAHPAAWETISEVLAARTRRKPGFAFVLADTKSR</sequence>
<feature type="domain" description="Barstar (barnase inhibitor)" evidence="2">
    <location>
        <begin position="41"/>
        <end position="110"/>
    </location>
</feature>
<dbReference type="InterPro" id="IPR000468">
    <property type="entry name" value="Barstar"/>
</dbReference>
<dbReference type="Gene3D" id="3.30.370.10">
    <property type="entry name" value="Barstar-like"/>
    <property type="match status" value="1"/>
</dbReference>
<proteinExistence type="inferred from homology"/>
<name>A0ABZ3C5L8_9ACTN</name>
<dbReference type="SUPFAM" id="SSF52038">
    <property type="entry name" value="Barstar-related"/>
    <property type="match status" value="1"/>
</dbReference>
<dbReference type="EMBL" id="CP115965">
    <property type="protein sequence ID" value="WZW98029.1"/>
    <property type="molecule type" value="Genomic_DNA"/>
</dbReference>
<reference evidence="3 4" key="1">
    <citation type="journal article" date="2023" name="Environ Microbiome">
        <title>A coral-associated actinobacterium mitigates coral bleaching under heat stress.</title>
        <authorList>
            <person name="Li J."/>
            <person name="Zou Y."/>
            <person name="Li Q."/>
            <person name="Zhang J."/>
            <person name="Bourne D.G."/>
            <person name="Lyu Y."/>
            <person name="Liu C."/>
            <person name="Zhang S."/>
        </authorList>
    </citation>
    <scope>NUCLEOTIDE SEQUENCE [LARGE SCALE GENOMIC DNA]</scope>
    <source>
        <strain evidence="3 4">SCSIO 13291</strain>
    </source>
</reference>
<comment type="similarity">
    <text evidence="1">Belongs to the barstar family.</text>
</comment>
<evidence type="ECO:0000259" key="2">
    <source>
        <dbReference type="Pfam" id="PF01337"/>
    </source>
</evidence>
<protein>
    <submittedName>
        <fullName evidence="3">Barstar family protein</fullName>
    </submittedName>
</protein>
<dbReference type="RefSeq" id="WP_232549864.1">
    <property type="nucleotide sequence ID" value="NZ_CP115965.1"/>
</dbReference>
<accession>A0ABZ3C5L8</accession>
<dbReference type="InterPro" id="IPR035905">
    <property type="entry name" value="Barstar-like_sf"/>
</dbReference>
<dbReference type="Pfam" id="PF01337">
    <property type="entry name" value="Barstar"/>
    <property type="match status" value="1"/>
</dbReference>
<keyword evidence="4" id="KW-1185">Reference proteome</keyword>
<organism evidence="3 4">
    <name type="scientific">Propioniciclava soli</name>
    <dbReference type="NCBI Taxonomy" id="2775081"/>
    <lineage>
        <taxon>Bacteria</taxon>
        <taxon>Bacillati</taxon>
        <taxon>Actinomycetota</taxon>
        <taxon>Actinomycetes</taxon>
        <taxon>Propionibacteriales</taxon>
        <taxon>Propionibacteriaceae</taxon>
        <taxon>Propioniciclava</taxon>
    </lineage>
</organism>